<dbReference type="EMBL" id="CP081303">
    <property type="protein sequence ID" value="QZE15942.1"/>
    <property type="molecule type" value="Genomic_DNA"/>
</dbReference>
<evidence type="ECO:0000313" key="1">
    <source>
        <dbReference type="EMBL" id="QZE15942.1"/>
    </source>
</evidence>
<sequence>MELLRFTTAGSVDDGKSTLIGRLLYDSKAIFEDQMEAIENASVNKGEEQVNLALLTDGLRAEREQGITIDVAYRYFATPNRKFIIADTPGHVQYTRNMVTGASTANAALILIDARNGVIEQTRRHAYIASLLQIPHVVVCINKMDLVDFDQETYQKIKNDFKSVAEKLDIKNFYFIPMSARDGDNVVDPSKRCPWYTGKTLLQTLETLPVGEDLNREDARFPVQYVIRPQSDEFHDYRGFAGRVASGEFYVGQEVKVFPGEQTSKVKSINILDEQLEKAIAPQSVSIQLEDEIDISRGSLLSAADNCPKSDQVIDAMICWMSETPMRVRGKYTIKHTSSDVLGMVQEVVNKIDINTLEIADDTAVGLNDIARIKLKTSKPLFYDSYKKNRITGSFIIIDDATNNTVGAGMII</sequence>
<protein>
    <submittedName>
        <fullName evidence="1">GTP-binding protein</fullName>
    </submittedName>
</protein>
<keyword evidence="2" id="KW-1185">Reference proteome</keyword>
<name>A0AC61NQF5_9BACT</name>
<accession>A0AC61NQF5</accession>
<reference evidence="1" key="1">
    <citation type="submission" date="2021-08" db="EMBL/GenBank/DDBJ databases">
        <title>Novel anaerobic bacterium isolated from sea squirt in East Sea, Republic of Korea.</title>
        <authorList>
            <person name="Nguyen T.H."/>
            <person name="Li Z."/>
            <person name="Lee Y.-J."/>
            <person name="Ko J."/>
            <person name="Kim S.-G."/>
        </authorList>
    </citation>
    <scope>NUCLEOTIDE SEQUENCE</scope>
    <source>
        <strain evidence="1">KCTC 25031</strain>
    </source>
</reference>
<proteinExistence type="predicted"/>
<organism evidence="1 2">
    <name type="scientific">Halosquirtibacter laminarini</name>
    <dbReference type="NCBI Taxonomy" id="3374600"/>
    <lineage>
        <taxon>Bacteria</taxon>
        <taxon>Pseudomonadati</taxon>
        <taxon>Bacteroidota</taxon>
        <taxon>Bacteroidia</taxon>
        <taxon>Marinilabiliales</taxon>
        <taxon>Prolixibacteraceae</taxon>
        <taxon>Halosquirtibacter</taxon>
    </lineage>
</organism>
<evidence type="ECO:0000313" key="2">
    <source>
        <dbReference type="Proteomes" id="UP000826212"/>
    </source>
</evidence>
<gene>
    <name evidence="1" type="ORF">K4L44_02905</name>
</gene>
<dbReference type="Proteomes" id="UP000826212">
    <property type="component" value="Chromosome"/>
</dbReference>